<feature type="compositionally biased region" description="Polar residues" evidence="1">
    <location>
        <begin position="284"/>
        <end position="303"/>
    </location>
</feature>
<feature type="compositionally biased region" description="Polar residues" evidence="1">
    <location>
        <begin position="377"/>
        <end position="386"/>
    </location>
</feature>
<organism evidence="2 3">
    <name type="scientific">Marasmius oreades</name>
    <name type="common">fairy-ring Marasmius</name>
    <dbReference type="NCBI Taxonomy" id="181124"/>
    <lineage>
        <taxon>Eukaryota</taxon>
        <taxon>Fungi</taxon>
        <taxon>Dikarya</taxon>
        <taxon>Basidiomycota</taxon>
        <taxon>Agaricomycotina</taxon>
        <taxon>Agaricomycetes</taxon>
        <taxon>Agaricomycetidae</taxon>
        <taxon>Agaricales</taxon>
        <taxon>Marasmiineae</taxon>
        <taxon>Marasmiaceae</taxon>
        <taxon>Marasmius</taxon>
    </lineage>
</organism>
<comment type="caution">
    <text evidence="2">The sequence shown here is derived from an EMBL/GenBank/DDBJ whole genome shotgun (WGS) entry which is preliminary data.</text>
</comment>
<dbReference type="GeneID" id="66073506"/>
<dbReference type="KEGG" id="more:E1B28_004430"/>
<keyword evidence="3" id="KW-1185">Reference proteome</keyword>
<feature type="compositionally biased region" description="Low complexity" evidence="1">
    <location>
        <begin position="394"/>
        <end position="406"/>
    </location>
</feature>
<name>A0A9P7UYM1_9AGAR</name>
<reference evidence="2" key="1">
    <citation type="journal article" date="2021" name="Genome Biol. Evol.">
        <title>The assembled and annotated genome of the fairy-ring fungus Marasmius oreades.</title>
        <authorList>
            <person name="Hiltunen M."/>
            <person name="Ament-Velasquez S.L."/>
            <person name="Johannesson H."/>
        </authorList>
    </citation>
    <scope>NUCLEOTIDE SEQUENCE</scope>
    <source>
        <strain evidence="2">03SP1</strain>
    </source>
</reference>
<feature type="compositionally biased region" description="Basic residues" evidence="1">
    <location>
        <begin position="123"/>
        <end position="137"/>
    </location>
</feature>
<sequence>MNGFDLASRQHRIPVKQAQTDLTTSVEPMDTLLKLPKLNKAQFISSFVTTQQANATSYAEEGRVAALTWQLGSDTSKSNRYLKSIANPGFATPVLKPRKRLRTETSMREQPPATQFHPDPPHSRKTSRVVHNKRTQKRQVVSDDDDQLARLAERRTRKRAKREIVRPKSPDAPSAPNINTKRSKSDAKGRGRRAIDGAPALALMHGFSASNIGKNRLTLKMNANNFGVFNKGKASSKIHVQQSKTVVKNIGLAFSEKQFLNKGSTPSVKPKHFMVSAMSSGTDLVTESASNAQPRSSKGQVANDSLFDRSSDDDEAPQNTSKAYTEPAVSEVWDIEIDDFELPSVVSESKSTREQKLDTCQAAWSCQIQRDDLDRGNATSSPSLVRSNDDIRRPSSSIAPSQSASQYPPLRKAQSLTTSKYFRIPSASGEGLVQEALRFHQLFPDQPPPSTYPIDHNNLGNSTSHEEFECHSPIKRTNAIQDSLVPNSAQNEVEYVPIPPVDDHQNFYHPTSAFHCSDTDLSYPGYSVQECAWSPGSTCNNKKLIDDAVLVDMNYNDINYLDATKGPGVGTGLNDQPFVYHDHGYPFHDDYRGGIEIEAQPEIWETESCRWEGEDYLRLGVKEYAGSTLEEGWCGEIEDGIDYESSDDVETGSNHHAGFLEGRELLLGLTKSSKWAETGLPSMGLAAVEADVVANMKSHWRPQRL</sequence>
<evidence type="ECO:0000313" key="3">
    <source>
        <dbReference type="Proteomes" id="UP001049176"/>
    </source>
</evidence>
<dbReference type="RefSeq" id="XP_043013507.1">
    <property type="nucleotide sequence ID" value="XM_043148905.1"/>
</dbReference>
<accession>A0A9P7UYM1</accession>
<dbReference type="EMBL" id="CM032182">
    <property type="protein sequence ID" value="KAG7097037.1"/>
    <property type="molecule type" value="Genomic_DNA"/>
</dbReference>
<dbReference type="OrthoDB" id="2537141at2759"/>
<feature type="region of interest" description="Disordered" evidence="1">
    <location>
        <begin position="373"/>
        <end position="412"/>
    </location>
</feature>
<evidence type="ECO:0000313" key="2">
    <source>
        <dbReference type="EMBL" id="KAG7097037.1"/>
    </source>
</evidence>
<gene>
    <name evidence="2" type="ORF">E1B28_004430</name>
</gene>
<feature type="region of interest" description="Disordered" evidence="1">
    <location>
        <begin position="284"/>
        <end position="327"/>
    </location>
</feature>
<protein>
    <submittedName>
        <fullName evidence="2">Uncharacterized protein</fullName>
    </submittedName>
</protein>
<proteinExistence type="predicted"/>
<dbReference type="AlphaFoldDB" id="A0A9P7UYM1"/>
<evidence type="ECO:0000256" key="1">
    <source>
        <dbReference type="SAM" id="MobiDB-lite"/>
    </source>
</evidence>
<feature type="region of interest" description="Disordered" evidence="1">
    <location>
        <begin position="90"/>
        <end position="191"/>
    </location>
</feature>
<dbReference type="Proteomes" id="UP001049176">
    <property type="component" value="Chromosome 2"/>
</dbReference>